<feature type="region of interest" description="Disordered" evidence="1">
    <location>
        <begin position="30"/>
        <end position="62"/>
    </location>
</feature>
<proteinExistence type="predicted"/>
<comment type="caution">
    <text evidence="2">The sequence shown here is derived from an EMBL/GenBank/DDBJ whole genome shotgun (WGS) entry which is preliminary data.</text>
</comment>
<evidence type="ECO:0008006" key="4">
    <source>
        <dbReference type="Google" id="ProtNLM"/>
    </source>
</evidence>
<reference evidence="2 3" key="1">
    <citation type="submission" date="2009-12" db="EMBL/GenBank/DDBJ databases">
        <authorList>
            <person name="Shrivastava S."/>
            <person name="Madupu R."/>
            <person name="Durkin A.S."/>
            <person name="Torralba M."/>
            <person name="Methe B."/>
            <person name="Sutton G.G."/>
            <person name="Strausberg R.L."/>
            <person name="Nelson K.E."/>
        </authorList>
    </citation>
    <scope>NUCLEOTIDE SEQUENCE [LARGE SCALE GENOMIC DNA]</scope>
    <source>
        <strain evidence="2 3">W5455</strain>
    </source>
</reference>
<gene>
    <name evidence="2" type="ORF">HMPREF7215_2220</name>
</gene>
<dbReference type="Proteomes" id="UP000006462">
    <property type="component" value="Unassembled WGS sequence"/>
</dbReference>
<dbReference type="EMBL" id="ADFP01000048">
    <property type="protein sequence ID" value="EFB91182.1"/>
    <property type="molecule type" value="Genomic_DNA"/>
</dbReference>
<keyword evidence="3" id="KW-1185">Reference proteome</keyword>
<evidence type="ECO:0000313" key="3">
    <source>
        <dbReference type="Proteomes" id="UP000006462"/>
    </source>
</evidence>
<evidence type="ECO:0000313" key="2">
    <source>
        <dbReference type="EMBL" id="EFB91182.1"/>
    </source>
</evidence>
<protein>
    <recommendedName>
        <fullName evidence="4">50S ribosomal protein L33</fullName>
    </recommendedName>
</protein>
<sequence length="62" mass="7147">MTRRKTAWRETRFIGQSGYSLTPHIKNTARDVQKKETVTCPDKGPTFPFTKKIRKDPAEPKA</sequence>
<evidence type="ECO:0000256" key="1">
    <source>
        <dbReference type="SAM" id="MobiDB-lite"/>
    </source>
</evidence>
<accession>A0ABP2HV66</accession>
<name>A0ABP2HV66_9BACT</name>
<organism evidence="2 3">
    <name type="scientific">Pyramidobacter piscolens W5455</name>
    <dbReference type="NCBI Taxonomy" id="352165"/>
    <lineage>
        <taxon>Bacteria</taxon>
        <taxon>Thermotogati</taxon>
        <taxon>Synergistota</taxon>
        <taxon>Synergistia</taxon>
        <taxon>Synergistales</taxon>
        <taxon>Dethiosulfovibrionaceae</taxon>
        <taxon>Pyramidobacter</taxon>
    </lineage>
</organism>